<evidence type="ECO:0000313" key="2">
    <source>
        <dbReference type="EMBL" id="QHT84211.1"/>
    </source>
</evidence>
<organism evidence="2">
    <name type="scientific">viral metagenome</name>
    <dbReference type="NCBI Taxonomy" id="1070528"/>
    <lineage>
        <taxon>unclassified sequences</taxon>
        <taxon>metagenomes</taxon>
        <taxon>organismal metagenomes</taxon>
    </lineage>
</organism>
<dbReference type="EMBL" id="MN740016">
    <property type="protein sequence ID" value="QHT84211.1"/>
    <property type="molecule type" value="Genomic_DNA"/>
</dbReference>
<proteinExistence type="predicted"/>
<dbReference type="AlphaFoldDB" id="A0A6C0HU41"/>
<protein>
    <submittedName>
        <fullName evidence="2">Uncharacterized protein</fullName>
    </submittedName>
</protein>
<accession>A0A6C0HU41</accession>
<sequence>MDKPHNLDVKTYSFQEILSLFHLETCTQITLEDMKQAKKIVLGMHPDKSRLPPEYFLFYKRALDIVVDFYQEQTRTQQTVPTTNPVYVPQGSKSGPDAETQQEIQKKIAKTDTKEFQKKFNKLFDENMLNTEKRKKDQERNQWFSQETSDIPIDTHLQGDVHHKIEKIKQANLSQNMIKYQGVQPLNMASGGPIGNLYDEDMDNVYVSTDPFSKLKYDDLRKVHKDETVFSVSESDLQHITQYQSTDHLRRVRGSQSLTPLDKNGAMRLLAKKQSMEQEQILKQEYLAKLSNMQYEEKNNQVLSQFLLLKSIGTYDIGTYGSSKTSLK</sequence>
<feature type="region of interest" description="Disordered" evidence="1">
    <location>
        <begin position="78"/>
        <end position="99"/>
    </location>
</feature>
<reference evidence="2" key="1">
    <citation type="journal article" date="2020" name="Nature">
        <title>Giant virus diversity and host interactions through global metagenomics.</title>
        <authorList>
            <person name="Schulz F."/>
            <person name="Roux S."/>
            <person name="Paez-Espino D."/>
            <person name="Jungbluth S."/>
            <person name="Walsh D.A."/>
            <person name="Denef V.J."/>
            <person name="McMahon K.D."/>
            <person name="Konstantinidis K.T."/>
            <person name="Eloe-Fadrosh E.A."/>
            <person name="Kyrpides N.C."/>
            <person name="Woyke T."/>
        </authorList>
    </citation>
    <scope>NUCLEOTIDE SEQUENCE</scope>
    <source>
        <strain evidence="2">GVMAG-M-3300023184-16</strain>
    </source>
</reference>
<evidence type="ECO:0000256" key="1">
    <source>
        <dbReference type="SAM" id="MobiDB-lite"/>
    </source>
</evidence>
<name>A0A6C0HU41_9ZZZZ</name>